<proteinExistence type="predicted"/>
<reference evidence="3" key="1">
    <citation type="submission" date="2017-03" db="EMBL/GenBank/DDBJ databases">
        <authorList>
            <person name="Lund M.B."/>
        </authorList>
    </citation>
    <scope>NUCLEOTIDE SEQUENCE [LARGE SCALE GENOMIC DNA]</scope>
</reference>
<comment type="caution">
    <text evidence="2">The sequence shown here is derived from an EMBL/GenBank/DDBJ whole genome shotgun (WGS) entry which is preliminary data.</text>
</comment>
<keyword evidence="1" id="KW-0812">Transmembrane</keyword>
<evidence type="ECO:0000313" key="3">
    <source>
        <dbReference type="Proteomes" id="UP000219994"/>
    </source>
</evidence>
<gene>
    <name evidence="2" type="ORF">B5766_07050</name>
</gene>
<evidence type="ECO:0000256" key="1">
    <source>
        <dbReference type="SAM" id="Phobius"/>
    </source>
</evidence>
<dbReference type="AlphaFoldDB" id="A0A2A6FR98"/>
<sequence length="65" mass="7743">MGHRAHQFLARPRIQEIRDLHRSPQSAVRSYVIDVSFALANAIIIIRYLVTETWTRYRWNGRPTH</sequence>
<dbReference type="Proteomes" id="UP000219994">
    <property type="component" value="Unassembled WGS sequence"/>
</dbReference>
<evidence type="ECO:0000313" key="2">
    <source>
        <dbReference type="EMBL" id="PDQ35249.1"/>
    </source>
</evidence>
<dbReference type="EMBL" id="NAEP01000037">
    <property type="protein sequence ID" value="PDQ35249.1"/>
    <property type="molecule type" value="Genomic_DNA"/>
</dbReference>
<accession>A0A2A6FR98</accession>
<organism evidence="2 3">
    <name type="scientific">Candidatus Lumbricidiphila eiseniae</name>
    <dbReference type="NCBI Taxonomy" id="1969409"/>
    <lineage>
        <taxon>Bacteria</taxon>
        <taxon>Bacillati</taxon>
        <taxon>Actinomycetota</taxon>
        <taxon>Actinomycetes</taxon>
        <taxon>Micrococcales</taxon>
        <taxon>Microbacteriaceae</taxon>
        <taxon>Candidatus Lumbricidiphila</taxon>
    </lineage>
</organism>
<feature type="transmembrane region" description="Helical" evidence="1">
    <location>
        <begin position="31"/>
        <end position="50"/>
    </location>
</feature>
<keyword evidence="1" id="KW-0472">Membrane</keyword>
<name>A0A2A6FR98_9MICO</name>
<keyword evidence="1" id="KW-1133">Transmembrane helix</keyword>
<protein>
    <submittedName>
        <fullName evidence="2">Uncharacterized protein</fullName>
    </submittedName>
</protein>